<feature type="compositionally biased region" description="Acidic residues" evidence="1">
    <location>
        <begin position="1119"/>
        <end position="1137"/>
    </location>
</feature>
<dbReference type="AlphaFoldDB" id="A0A8H7CEK0"/>
<keyword evidence="4" id="KW-1185">Reference proteome</keyword>
<evidence type="ECO:0000259" key="2">
    <source>
        <dbReference type="Pfam" id="PF18802"/>
    </source>
</evidence>
<feature type="domain" description="CxC1-like cysteine cluster associated with KDZ transposases" evidence="2">
    <location>
        <begin position="157"/>
        <end position="237"/>
    </location>
</feature>
<feature type="region of interest" description="Disordered" evidence="1">
    <location>
        <begin position="1103"/>
        <end position="1153"/>
    </location>
</feature>
<dbReference type="Pfam" id="PF18758">
    <property type="entry name" value="KDZ"/>
    <property type="match status" value="2"/>
</dbReference>
<dbReference type="OrthoDB" id="3259803at2759"/>
<dbReference type="Pfam" id="PF18802">
    <property type="entry name" value="CxC1"/>
    <property type="match status" value="1"/>
</dbReference>
<proteinExistence type="predicted"/>
<feature type="region of interest" description="Disordered" evidence="1">
    <location>
        <begin position="70"/>
        <end position="96"/>
    </location>
</feature>
<feature type="region of interest" description="Disordered" evidence="1">
    <location>
        <begin position="447"/>
        <end position="506"/>
    </location>
</feature>
<dbReference type="Proteomes" id="UP000623467">
    <property type="component" value="Unassembled WGS sequence"/>
</dbReference>
<sequence length="1153" mass="130872">MVLKLSAKDHHAAATSSPSYDLHAGGRAPNIRRKFDTVADPDILLHNGQTLRQGRLPTLLSRLGVLEAQSGHAPPISDEDQAQEGFTDPDPASHEPDIVFFESSPPPDPGKHQRKRATQWQRWQHEVLPKLLPELAQLLEETKSLRELEGRCSEIPSCACHKKRHRVAVVYFSNIKDVDLTICECTPAAVQLMRLGAFGCAPLLPSLAVDLRVLEFAMNLFLQISPNNTAFSMTLERVLANMGFQLDHQNSLRRRFGNCLMWYTHLRNLLKKKYTVMLEAIRTELVGPEVLVSPSPPPRGRLLHLADVPASERRVVVPGRRRHLVHLHRRHPPRLDKEAALIRPPPLMDAQAVENRLPPLQDVTEMKTRPPPLLADAQAVENRLPPLQDVEEMETRPPPLLADAQAVENRLPPLQDVEEMETRPPPLADGQTVENRLPPVEDVEEMATRPPPLADGQAVESPTPAARGRTGGREPTPAARGRKRGREPTPEPPKVPFPEPPPRLRPSEYLRRRCPACFGNLKHDPSEIADVIVCIDACFTQKKRKSPRDPPRTHPDTHFVPEEQCARTEEYVDGVRVQEVDEEDGYEYAQLPLPRSVLDACEASFKAADEKRQKTSTDFFDDTALMALLCRHDRVLFVANMHSAGGEAILRHRAGRDVFPASPARNSGGLNWGFLARYMDRIAFAVSVFHAFGHEWACQLLYHPRKRSGFGLSNGEGAERFWKSISHLIAHLRICGYHNRLYTLDAQIEHADQQSLLRLGEWINRRYRHSLLKRAEAEEELRKCGKPTELLREQWSLQVQAQTRPLPRRAKNRGEKAVNAVMLLRSAIKTREAQVEECRKKFLDAVVEEDEDAGLYEAEYDAAKEALVKAQSSLRRKEQALGVDEQAELKSLAKSEYMRLRMNARALKLRLRERLRARKFELDVVERSYRRLVNDAKLHAHTESAVKRREPTISKLATERPAKRSRPLPIPREGLWQLDVDDAIFQDVGLDDHDDDYHDHPPLWLCDEKIAATRKMRDCEGKPLALRAWFAEEWQISTVAIEVAASGVDEYHLQLHQDKLVQLCATWDRCLPDFGPGMGSLPEWGPSQVQLSKCRVDAHVPARGEDRHYGKKKRSAKNEEEEEEEEAESGDEEEDFGTLEAAERADIYRTYDD</sequence>
<evidence type="ECO:0000313" key="4">
    <source>
        <dbReference type="Proteomes" id="UP000623467"/>
    </source>
</evidence>
<organism evidence="3 4">
    <name type="scientific">Mycena sanguinolenta</name>
    <dbReference type="NCBI Taxonomy" id="230812"/>
    <lineage>
        <taxon>Eukaryota</taxon>
        <taxon>Fungi</taxon>
        <taxon>Dikarya</taxon>
        <taxon>Basidiomycota</taxon>
        <taxon>Agaricomycotina</taxon>
        <taxon>Agaricomycetes</taxon>
        <taxon>Agaricomycetidae</taxon>
        <taxon>Agaricales</taxon>
        <taxon>Marasmiineae</taxon>
        <taxon>Mycenaceae</taxon>
        <taxon>Mycena</taxon>
    </lineage>
</organism>
<feature type="compositionally biased region" description="Basic and acidic residues" evidence="1">
    <location>
        <begin position="1141"/>
        <end position="1153"/>
    </location>
</feature>
<dbReference type="InterPro" id="IPR041320">
    <property type="entry name" value="CxC1"/>
</dbReference>
<gene>
    <name evidence="3" type="ORF">MSAN_02375400</name>
</gene>
<feature type="compositionally biased region" description="Basic and acidic residues" evidence="1">
    <location>
        <begin position="1"/>
        <end position="12"/>
    </location>
</feature>
<accession>A0A8H7CEK0</accession>
<evidence type="ECO:0000313" key="3">
    <source>
        <dbReference type="EMBL" id="KAF7334360.1"/>
    </source>
</evidence>
<dbReference type="InterPro" id="IPR040521">
    <property type="entry name" value="KDZ"/>
</dbReference>
<feature type="region of interest" description="Disordered" evidence="1">
    <location>
        <begin position="413"/>
        <end position="435"/>
    </location>
</feature>
<dbReference type="PANTHER" id="PTHR33096:SF1">
    <property type="entry name" value="CXC1-LIKE CYSTEINE CLUSTER ASSOCIATED WITH KDZ TRANSPOSASES DOMAIN-CONTAINING PROTEIN"/>
    <property type="match status" value="1"/>
</dbReference>
<dbReference type="PANTHER" id="PTHR33096">
    <property type="entry name" value="CXC2 DOMAIN-CONTAINING PROTEIN"/>
    <property type="match status" value="1"/>
</dbReference>
<feature type="region of interest" description="Disordered" evidence="1">
    <location>
        <begin position="1"/>
        <end position="26"/>
    </location>
</feature>
<evidence type="ECO:0000256" key="1">
    <source>
        <dbReference type="SAM" id="MobiDB-lite"/>
    </source>
</evidence>
<feature type="compositionally biased region" description="Pro residues" evidence="1">
    <location>
        <begin position="490"/>
        <end position="504"/>
    </location>
</feature>
<comment type="caution">
    <text evidence="3">The sequence shown here is derived from an EMBL/GenBank/DDBJ whole genome shotgun (WGS) entry which is preliminary data.</text>
</comment>
<dbReference type="EMBL" id="JACAZH010000047">
    <property type="protein sequence ID" value="KAF7334360.1"/>
    <property type="molecule type" value="Genomic_DNA"/>
</dbReference>
<name>A0A8H7CEK0_9AGAR</name>
<reference evidence="3" key="1">
    <citation type="submission" date="2020-05" db="EMBL/GenBank/DDBJ databases">
        <title>Mycena genomes resolve the evolution of fungal bioluminescence.</title>
        <authorList>
            <person name="Tsai I.J."/>
        </authorList>
    </citation>
    <scope>NUCLEOTIDE SEQUENCE</scope>
    <source>
        <strain evidence="3">160909Yilan</strain>
    </source>
</reference>
<protein>
    <recommendedName>
        <fullName evidence="2">CxC1-like cysteine cluster associated with KDZ transposases domain-containing protein</fullName>
    </recommendedName>
</protein>